<organism evidence="6 7">
    <name type="scientific">Musa troglodytarum</name>
    <name type="common">fe'i banana</name>
    <dbReference type="NCBI Taxonomy" id="320322"/>
    <lineage>
        <taxon>Eukaryota</taxon>
        <taxon>Viridiplantae</taxon>
        <taxon>Streptophyta</taxon>
        <taxon>Embryophyta</taxon>
        <taxon>Tracheophyta</taxon>
        <taxon>Spermatophyta</taxon>
        <taxon>Magnoliopsida</taxon>
        <taxon>Liliopsida</taxon>
        <taxon>Zingiberales</taxon>
        <taxon>Musaceae</taxon>
        <taxon>Musa</taxon>
    </lineage>
</organism>
<evidence type="ECO:0000256" key="1">
    <source>
        <dbReference type="ARBA" id="ARBA00023015"/>
    </source>
</evidence>
<dbReference type="GO" id="GO:0006355">
    <property type="term" value="P:regulation of DNA-templated transcription"/>
    <property type="evidence" value="ECO:0007669"/>
    <property type="project" value="InterPro"/>
</dbReference>
<dbReference type="InterPro" id="IPR036093">
    <property type="entry name" value="NAC_dom_sf"/>
</dbReference>
<accession>A0A9E7EEE9</accession>
<evidence type="ECO:0000256" key="3">
    <source>
        <dbReference type="ARBA" id="ARBA00023163"/>
    </source>
</evidence>
<sequence>MEPDDLVPRGYIFFPRMEELVIDYLTNWVAGTPLPSYTIAFADVYGTEL</sequence>
<keyword evidence="1" id="KW-0805">Transcription regulation</keyword>
<reference evidence="6" key="1">
    <citation type="submission" date="2022-05" db="EMBL/GenBank/DDBJ databases">
        <title>The Musa troglodytarum L. genome provides insights into the mechanism of non-climacteric behaviour and enrichment of carotenoids.</title>
        <authorList>
            <person name="Wang J."/>
        </authorList>
    </citation>
    <scope>NUCLEOTIDE SEQUENCE</scope>
    <source>
        <tissue evidence="6">Leaf</tissue>
    </source>
</reference>
<keyword evidence="3" id="KW-0804">Transcription</keyword>
<dbReference type="SUPFAM" id="SSF101941">
    <property type="entry name" value="NAC domain"/>
    <property type="match status" value="1"/>
</dbReference>
<dbReference type="AlphaFoldDB" id="A0A9E7EEE9"/>
<proteinExistence type="predicted"/>
<dbReference type="OrthoDB" id="696608at2759"/>
<keyword evidence="4" id="KW-0539">Nucleus</keyword>
<gene>
    <name evidence="6" type="ORF">MUK42_07889</name>
</gene>
<dbReference type="InterPro" id="IPR003441">
    <property type="entry name" value="NAC-dom"/>
</dbReference>
<name>A0A9E7EEE9_9LILI</name>
<dbReference type="PROSITE" id="PS51005">
    <property type="entry name" value="NAC"/>
    <property type="match status" value="1"/>
</dbReference>
<evidence type="ECO:0000256" key="4">
    <source>
        <dbReference type="ARBA" id="ARBA00023242"/>
    </source>
</evidence>
<evidence type="ECO:0000259" key="5">
    <source>
        <dbReference type="PROSITE" id="PS51005"/>
    </source>
</evidence>
<keyword evidence="7" id="KW-1185">Reference proteome</keyword>
<keyword evidence="2" id="KW-0238">DNA-binding</keyword>
<dbReference type="EMBL" id="CP097502">
    <property type="protein sequence ID" value="URD75759.1"/>
    <property type="molecule type" value="Genomic_DNA"/>
</dbReference>
<evidence type="ECO:0000256" key="2">
    <source>
        <dbReference type="ARBA" id="ARBA00023125"/>
    </source>
</evidence>
<protein>
    <recommendedName>
        <fullName evidence="5">NAC domain-containing protein</fullName>
    </recommendedName>
</protein>
<feature type="domain" description="NAC" evidence="5">
    <location>
        <begin position="7"/>
        <end position="49"/>
    </location>
</feature>
<evidence type="ECO:0000313" key="6">
    <source>
        <dbReference type="EMBL" id="URD75759.1"/>
    </source>
</evidence>
<dbReference type="GO" id="GO:0003677">
    <property type="term" value="F:DNA binding"/>
    <property type="evidence" value="ECO:0007669"/>
    <property type="project" value="UniProtKB-KW"/>
</dbReference>
<evidence type="ECO:0000313" key="7">
    <source>
        <dbReference type="Proteomes" id="UP001055439"/>
    </source>
</evidence>
<dbReference type="Proteomes" id="UP001055439">
    <property type="component" value="Chromosome 1"/>
</dbReference>